<feature type="transmembrane region" description="Helical" evidence="7">
    <location>
        <begin position="167"/>
        <end position="185"/>
    </location>
</feature>
<proteinExistence type="predicted"/>
<name>A0ABR8D467_9NOST</name>
<keyword evidence="3" id="KW-1003">Cell membrane</keyword>
<keyword evidence="4 7" id="KW-0812">Transmembrane</keyword>
<feature type="transmembrane region" description="Helical" evidence="7">
    <location>
        <begin position="126"/>
        <end position="146"/>
    </location>
</feature>
<dbReference type="Gene3D" id="1.20.1250.20">
    <property type="entry name" value="MFS general substrate transporter like domains"/>
    <property type="match status" value="2"/>
</dbReference>
<feature type="transmembrane region" description="Helical" evidence="7">
    <location>
        <begin position="42"/>
        <end position="66"/>
    </location>
</feature>
<evidence type="ECO:0000256" key="5">
    <source>
        <dbReference type="ARBA" id="ARBA00022989"/>
    </source>
</evidence>
<feature type="transmembrane region" description="Helical" evidence="7">
    <location>
        <begin position="260"/>
        <end position="284"/>
    </location>
</feature>
<feature type="transmembrane region" description="Helical" evidence="7">
    <location>
        <begin position="325"/>
        <end position="344"/>
    </location>
</feature>
<keyword evidence="5 7" id="KW-1133">Transmembrane helix</keyword>
<evidence type="ECO:0000256" key="2">
    <source>
        <dbReference type="ARBA" id="ARBA00022448"/>
    </source>
</evidence>
<comment type="subcellular location">
    <subcellularLocation>
        <location evidence="1">Cell membrane</location>
        <topology evidence="1">Multi-pass membrane protein</topology>
    </subcellularLocation>
</comment>
<dbReference type="InterPro" id="IPR036259">
    <property type="entry name" value="MFS_trans_sf"/>
</dbReference>
<gene>
    <name evidence="8" type="ORF">H6G83_12880</name>
</gene>
<dbReference type="InterPro" id="IPR001927">
    <property type="entry name" value="Na/Gal_symport"/>
</dbReference>
<reference evidence="8 9" key="1">
    <citation type="journal article" date="2020" name="ISME J.">
        <title>Comparative genomics reveals insights into cyanobacterial evolution and habitat adaptation.</title>
        <authorList>
            <person name="Chen M.Y."/>
            <person name="Teng W.K."/>
            <person name="Zhao L."/>
            <person name="Hu C.X."/>
            <person name="Zhou Y.K."/>
            <person name="Han B.P."/>
            <person name="Song L.R."/>
            <person name="Shu W.S."/>
        </authorList>
    </citation>
    <scope>NUCLEOTIDE SEQUENCE [LARGE SCALE GENOMIC DNA]</scope>
    <source>
        <strain evidence="8 9">FACHB-119</strain>
    </source>
</reference>
<dbReference type="Pfam" id="PF13347">
    <property type="entry name" value="MFS_2"/>
    <property type="match status" value="1"/>
</dbReference>
<protein>
    <submittedName>
        <fullName evidence="8">MFS transporter</fullName>
    </submittedName>
</protein>
<evidence type="ECO:0000313" key="9">
    <source>
        <dbReference type="Proteomes" id="UP000661112"/>
    </source>
</evidence>
<evidence type="ECO:0000256" key="7">
    <source>
        <dbReference type="SAM" id="Phobius"/>
    </source>
</evidence>
<evidence type="ECO:0000256" key="3">
    <source>
        <dbReference type="ARBA" id="ARBA00022475"/>
    </source>
</evidence>
<keyword evidence="2" id="KW-0813">Transport</keyword>
<accession>A0ABR8D467</accession>
<keyword evidence="9" id="KW-1185">Reference proteome</keyword>
<dbReference type="RefSeq" id="WP_190472389.1">
    <property type="nucleotide sequence ID" value="NZ_JACJSG010000015.1"/>
</dbReference>
<organism evidence="8 9">
    <name type="scientific">Anabaena azotica FACHB-119</name>
    <dbReference type="NCBI Taxonomy" id="947527"/>
    <lineage>
        <taxon>Bacteria</taxon>
        <taxon>Bacillati</taxon>
        <taxon>Cyanobacteriota</taxon>
        <taxon>Cyanophyceae</taxon>
        <taxon>Nostocales</taxon>
        <taxon>Nostocaceae</taxon>
        <taxon>Anabaena</taxon>
        <taxon>Anabaena azotica</taxon>
    </lineage>
</organism>
<keyword evidence="6 7" id="KW-0472">Membrane</keyword>
<feature type="transmembrane region" description="Helical" evidence="7">
    <location>
        <begin position="437"/>
        <end position="464"/>
    </location>
</feature>
<dbReference type="PROSITE" id="PS00872">
    <property type="entry name" value="NA_GALACTOSIDE_SYMP"/>
    <property type="match status" value="1"/>
</dbReference>
<dbReference type="PANTHER" id="PTHR11328">
    <property type="entry name" value="MAJOR FACILITATOR SUPERFAMILY DOMAIN-CONTAINING PROTEIN"/>
    <property type="match status" value="1"/>
</dbReference>
<feature type="transmembrane region" description="Helical" evidence="7">
    <location>
        <begin position="350"/>
        <end position="371"/>
    </location>
</feature>
<feature type="transmembrane region" description="Helical" evidence="7">
    <location>
        <begin position="392"/>
        <end position="417"/>
    </location>
</feature>
<dbReference type="Proteomes" id="UP000661112">
    <property type="component" value="Unassembled WGS sequence"/>
</dbReference>
<feature type="transmembrane region" description="Helical" evidence="7">
    <location>
        <begin position="200"/>
        <end position="225"/>
    </location>
</feature>
<dbReference type="CDD" id="cd17332">
    <property type="entry name" value="MFS_MelB_like"/>
    <property type="match status" value="1"/>
</dbReference>
<evidence type="ECO:0000313" key="8">
    <source>
        <dbReference type="EMBL" id="MBD2501484.1"/>
    </source>
</evidence>
<feature type="transmembrane region" description="Helical" evidence="7">
    <location>
        <begin position="296"/>
        <end position="318"/>
    </location>
</feature>
<evidence type="ECO:0000256" key="4">
    <source>
        <dbReference type="ARBA" id="ARBA00022692"/>
    </source>
</evidence>
<feature type="transmembrane region" description="Helical" evidence="7">
    <location>
        <begin position="96"/>
        <end position="114"/>
    </location>
</feature>
<evidence type="ECO:0000256" key="1">
    <source>
        <dbReference type="ARBA" id="ARBA00004651"/>
    </source>
</evidence>
<sequence length="488" mass="54613">MSDSTSDENTQKAQDSQKLDLKTKLAYGAGDLGPAITANISIFYLLIFFTNVAGIDIGLAGGVLIVGKIWDAINDPFVGVLTDKTKSRRWGRRLPWMLYGAIPFGIFFFLQWIVPRFSSNQDSNVWGLLGYYVVIGVISQTFYTVVNLPYTALTPELTQDYDERTSLNSFRFAFSIGGSILSLLLARELFSRVPNQEQQYIVYVVLAAICTVISVASLYWCVFGLRDRVLAFEAKRIQVEEPASIPFVEQLKIAFSNRPFLFVIGIYLCSWLGVQITASIIPFFVLYCMSLTNSDVATVLLAVQATALLMLFVWTALSKKLGKKIVYFLGMILWIIAASALYFLQPGQIGLMYLLAIMAGFGVSTAYLVPWSMIPDVIELDELQTGQRREGIFYSFMVFLQKLGLAFGLFLVSQALHTAGFQEVKPGQSTPPIQPESALLAIRIVVGPLAVICLIFGLILTYFYPITREMHAQILLQLQERRQRRESQ</sequence>
<dbReference type="NCBIfam" id="TIGR00792">
    <property type="entry name" value="gph"/>
    <property type="match status" value="1"/>
</dbReference>
<dbReference type="PANTHER" id="PTHR11328:SF24">
    <property type="entry name" value="MAJOR FACILITATOR SUPERFAMILY (MFS) PROFILE DOMAIN-CONTAINING PROTEIN"/>
    <property type="match status" value="1"/>
</dbReference>
<dbReference type="InterPro" id="IPR039672">
    <property type="entry name" value="MFS_2"/>
</dbReference>
<dbReference type="SUPFAM" id="SSF103473">
    <property type="entry name" value="MFS general substrate transporter"/>
    <property type="match status" value="1"/>
</dbReference>
<dbReference type="EMBL" id="JACJSG010000015">
    <property type="protein sequence ID" value="MBD2501484.1"/>
    <property type="molecule type" value="Genomic_DNA"/>
</dbReference>
<evidence type="ECO:0000256" key="6">
    <source>
        <dbReference type="ARBA" id="ARBA00023136"/>
    </source>
</evidence>
<dbReference type="InterPro" id="IPR018043">
    <property type="entry name" value="Na/Gal_symport_CS"/>
</dbReference>
<comment type="caution">
    <text evidence="8">The sequence shown here is derived from an EMBL/GenBank/DDBJ whole genome shotgun (WGS) entry which is preliminary data.</text>
</comment>